<keyword evidence="3" id="KW-1185">Reference proteome</keyword>
<evidence type="ECO:0000313" key="2">
    <source>
        <dbReference type="EMBL" id="MFB9074163.1"/>
    </source>
</evidence>
<sequence>MWGGQIGIGDEPFGVIPAHGESGTGQRGQPAGVGTVFGHHRDIRPKASGIRAVSGAGDHGQVVPSGQPPVSRPTRPAGVAVDAREAVSGESVAQ</sequence>
<organism evidence="2 3">
    <name type="scientific">Citricoccus parietis</name>
    <dbReference type="NCBI Taxonomy" id="592307"/>
    <lineage>
        <taxon>Bacteria</taxon>
        <taxon>Bacillati</taxon>
        <taxon>Actinomycetota</taxon>
        <taxon>Actinomycetes</taxon>
        <taxon>Micrococcales</taxon>
        <taxon>Micrococcaceae</taxon>
        <taxon>Citricoccus</taxon>
    </lineage>
</organism>
<protein>
    <submittedName>
        <fullName evidence="2">Uncharacterized protein</fullName>
    </submittedName>
</protein>
<feature type="region of interest" description="Disordered" evidence="1">
    <location>
        <begin position="1"/>
        <end position="38"/>
    </location>
</feature>
<dbReference type="Proteomes" id="UP001589575">
    <property type="component" value="Unassembled WGS sequence"/>
</dbReference>
<gene>
    <name evidence="2" type="ORF">ACFFX0_24390</name>
</gene>
<accession>A0ABV5G5D5</accession>
<evidence type="ECO:0000256" key="1">
    <source>
        <dbReference type="SAM" id="MobiDB-lite"/>
    </source>
</evidence>
<evidence type="ECO:0000313" key="3">
    <source>
        <dbReference type="Proteomes" id="UP001589575"/>
    </source>
</evidence>
<dbReference type="EMBL" id="JBHMFI010000002">
    <property type="protein sequence ID" value="MFB9074163.1"/>
    <property type="molecule type" value="Genomic_DNA"/>
</dbReference>
<reference evidence="2 3" key="1">
    <citation type="submission" date="2024-09" db="EMBL/GenBank/DDBJ databases">
        <authorList>
            <person name="Sun Q."/>
            <person name="Mori K."/>
        </authorList>
    </citation>
    <scope>NUCLEOTIDE SEQUENCE [LARGE SCALE GENOMIC DNA]</scope>
    <source>
        <strain evidence="2 3">CCM 7609</strain>
    </source>
</reference>
<name>A0ABV5G5D5_9MICC</name>
<feature type="region of interest" description="Disordered" evidence="1">
    <location>
        <begin position="51"/>
        <end position="94"/>
    </location>
</feature>
<proteinExistence type="predicted"/>
<comment type="caution">
    <text evidence="2">The sequence shown here is derived from an EMBL/GenBank/DDBJ whole genome shotgun (WGS) entry which is preliminary data.</text>
</comment>